<dbReference type="PANTHER" id="PTHR31621:SF1">
    <property type="entry name" value="PROTEIN DMP5"/>
    <property type="match status" value="1"/>
</dbReference>
<dbReference type="GO" id="GO:0016020">
    <property type="term" value="C:membrane"/>
    <property type="evidence" value="ECO:0007669"/>
    <property type="project" value="UniProtKB-SubCell"/>
</dbReference>
<dbReference type="InParanoid" id="A0A2G5DBV1"/>
<dbReference type="EMBL" id="KZ305040">
    <property type="protein sequence ID" value="PIA41010.1"/>
    <property type="molecule type" value="Genomic_DNA"/>
</dbReference>
<evidence type="ECO:0000313" key="7">
    <source>
        <dbReference type="EMBL" id="PIA41010.1"/>
    </source>
</evidence>
<reference evidence="7 8" key="1">
    <citation type="submission" date="2017-09" db="EMBL/GenBank/DDBJ databases">
        <title>WGS assembly of Aquilegia coerulea Goldsmith.</title>
        <authorList>
            <person name="Hodges S."/>
            <person name="Kramer E."/>
            <person name="Nordborg M."/>
            <person name="Tomkins J."/>
            <person name="Borevitz J."/>
            <person name="Derieg N."/>
            <person name="Yan J."/>
            <person name="Mihaltcheva S."/>
            <person name="Hayes R.D."/>
            <person name="Rokhsar D."/>
        </authorList>
    </citation>
    <scope>NUCLEOTIDE SEQUENCE [LARGE SCALE GENOMIC DNA]</scope>
    <source>
        <strain evidence="8">cv. Goldsmith</strain>
    </source>
</reference>
<dbReference type="AlphaFoldDB" id="A0A2G5DBV1"/>
<organism evidence="7 8">
    <name type="scientific">Aquilegia coerulea</name>
    <name type="common">Rocky mountain columbine</name>
    <dbReference type="NCBI Taxonomy" id="218851"/>
    <lineage>
        <taxon>Eukaryota</taxon>
        <taxon>Viridiplantae</taxon>
        <taxon>Streptophyta</taxon>
        <taxon>Embryophyta</taxon>
        <taxon>Tracheophyta</taxon>
        <taxon>Spermatophyta</taxon>
        <taxon>Magnoliopsida</taxon>
        <taxon>Ranunculales</taxon>
        <taxon>Ranunculaceae</taxon>
        <taxon>Thalictroideae</taxon>
        <taxon>Aquilegia</taxon>
    </lineage>
</organism>
<evidence type="ECO:0000256" key="2">
    <source>
        <dbReference type="ARBA" id="ARBA00008707"/>
    </source>
</evidence>
<name>A0A2G5DBV1_AQUCA</name>
<evidence type="ECO:0000256" key="1">
    <source>
        <dbReference type="ARBA" id="ARBA00004141"/>
    </source>
</evidence>
<dbReference type="Pfam" id="PF05078">
    <property type="entry name" value="DUF679"/>
    <property type="match status" value="1"/>
</dbReference>
<feature type="transmembrane region" description="Helical" evidence="6">
    <location>
        <begin position="20"/>
        <end position="39"/>
    </location>
</feature>
<proteinExistence type="inferred from homology"/>
<dbReference type="InterPro" id="IPR007770">
    <property type="entry name" value="DMP"/>
</dbReference>
<keyword evidence="8" id="KW-1185">Reference proteome</keyword>
<comment type="similarity">
    <text evidence="2">Belongs to the plant DMP1 protein family.</text>
</comment>
<dbReference type="GO" id="GO:0005737">
    <property type="term" value="C:cytoplasm"/>
    <property type="evidence" value="ECO:0007669"/>
    <property type="project" value="UniProtKB-ARBA"/>
</dbReference>
<comment type="subcellular location">
    <subcellularLocation>
        <location evidence="1">Membrane</location>
        <topology evidence="1">Multi-pass membrane protein</topology>
    </subcellularLocation>
</comment>
<sequence length="149" mass="16549">MLAFQLLIPTVGNNGTCDSAAYLMTQLLLLLLASLLPLLTGLNHQMGNFITAMWLFDYPTGVLARLPDLSNTNAGCKNNHQMGKFYTLVLSVFVFVAIALRDTNVLQCFYPQPGQETQQILTIALVGIDLLHFIVCCFSNKKTWHKLPC</sequence>
<feature type="transmembrane region" description="Helical" evidence="6">
    <location>
        <begin position="83"/>
        <end position="100"/>
    </location>
</feature>
<evidence type="ECO:0000313" key="8">
    <source>
        <dbReference type="Proteomes" id="UP000230069"/>
    </source>
</evidence>
<protein>
    <submittedName>
        <fullName evidence="7">Uncharacterized protein</fullName>
    </submittedName>
</protein>
<keyword evidence="3 6" id="KW-0812">Transmembrane</keyword>
<keyword evidence="5 6" id="KW-0472">Membrane</keyword>
<gene>
    <name evidence="7" type="ORF">AQUCO_02300054v1</name>
</gene>
<dbReference type="STRING" id="218851.A0A2G5DBV1"/>
<feature type="transmembrane region" description="Helical" evidence="6">
    <location>
        <begin position="120"/>
        <end position="138"/>
    </location>
</feature>
<evidence type="ECO:0000256" key="6">
    <source>
        <dbReference type="SAM" id="Phobius"/>
    </source>
</evidence>
<evidence type="ECO:0000256" key="3">
    <source>
        <dbReference type="ARBA" id="ARBA00022692"/>
    </source>
</evidence>
<dbReference type="GO" id="GO:0010256">
    <property type="term" value="P:endomembrane system organization"/>
    <property type="evidence" value="ECO:0007669"/>
    <property type="project" value="TreeGrafter"/>
</dbReference>
<evidence type="ECO:0000256" key="5">
    <source>
        <dbReference type="ARBA" id="ARBA00023136"/>
    </source>
</evidence>
<evidence type="ECO:0000256" key="4">
    <source>
        <dbReference type="ARBA" id="ARBA00022989"/>
    </source>
</evidence>
<accession>A0A2G5DBV1</accession>
<dbReference type="PANTHER" id="PTHR31621">
    <property type="entry name" value="PROTEIN DMP3"/>
    <property type="match status" value="1"/>
</dbReference>
<dbReference type="Proteomes" id="UP000230069">
    <property type="component" value="Unassembled WGS sequence"/>
</dbReference>
<keyword evidence="4 6" id="KW-1133">Transmembrane helix</keyword>